<dbReference type="PANTHER" id="PTHR43289">
    <property type="entry name" value="MITOGEN-ACTIVATED PROTEIN KINASE KINASE KINASE 20-RELATED"/>
    <property type="match status" value="1"/>
</dbReference>
<dbReference type="PROSITE" id="PS51178">
    <property type="entry name" value="PASTA"/>
    <property type="match status" value="3"/>
</dbReference>
<evidence type="ECO:0000256" key="12">
    <source>
        <dbReference type="ARBA" id="ARBA00070041"/>
    </source>
</evidence>
<dbReference type="CDD" id="cd06577">
    <property type="entry name" value="PASTA_pknB"/>
    <property type="match status" value="3"/>
</dbReference>
<evidence type="ECO:0000256" key="15">
    <source>
        <dbReference type="SAM" id="Phobius"/>
    </source>
</evidence>
<evidence type="ECO:0000256" key="7">
    <source>
        <dbReference type="ARBA" id="ARBA00022840"/>
    </source>
</evidence>
<dbReference type="FunFam" id="1.10.510.10:FF:000021">
    <property type="entry name" value="Serine/threonine protein kinase"/>
    <property type="match status" value="1"/>
</dbReference>
<dbReference type="OrthoDB" id="9788659at2"/>
<dbReference type="PROSITE" id="PS00107">
    <property type="entry name" value="PROTEIN_KINASE_ATP"/>
    <property type="match status" value="1"/>
</dbReference>
<feature type="domain" description="Protein kinase" evidence="16">
    <location>
        <begin position="11"/>
        <end position="271"/>
    </location>
</feature>
<dbReference type="InterPro" id="IPR011009">
    <property type="entry name" value="Kinase-like_dom_sf"/>
</dbReference>
<gene>
    <name evidence="18" type="primary">pknB</name>
    <name evidence="18" type="ORF">GKZ89_04680</name>
</gene>
<feature type="domain" description="PASTA" evidence="17">
    <location>
        <begin position="433"/>
        <end position="500"/>
    </location>
</feature>
<dbReference type="Gene3D" id="3.30.10.20">
    <property type="match status" value="3"/>
</dbReference>
<keyword evidence="19" id="KW-1185">Reference proteome</keyword>
<keyword evidence="8" id="KW-0735">Signal-anchor</keyword>
<evidence type="ECO:0000259" key="16">
    <source>
        <dbReference type="PROSITE" id="PS50011"/>
    </source>
</evidence>
<evidence type="ECO:0000256" key="13">
    <source>
        <dbReference type="PROSITE-ProRule" id="PRU10141"/>
    </source>
</evidence>
<dbReference type="InterPro" id="IPR008271">
    <property type="entry name" value="Ser/Thr_kinase_AS"/>
</dbReference>
<keyword evidence="2" id="KW-0723">Serine/threonine-protein kinase</keyword>
<sequence>MLIGKRISGRYRILEVIGGGGMANVYLAQDMILERKVAVKVLRFDFANDEDFIRRFRREAQSTTSLDHPNIVSIYDVGEEKGIYYIVMEYVAGTTLKQYIQNHAPLHPAEALDIMLQITSAIAHAHENYIVHRDIKPHNILINHDGTVKVTDFGIAMALSSATITHTNSVLGSVHYLSPEQARGGLATKKSDLYSLGIVLYEMLTGRVPYDGESAVSIALKHLQSETPSPERWNPSIPQSMSNAIMKAMAKDPFHRYESAEEMGEDLRTALNADRLNEKKYVIPIDDDATKAIPVITDQYLSGSGETINHAPSQDRKQEAASQSNLKEKKPKKKKRNKFAVFIITLFLILLAAGISAVTIVPSLLLPGDVSVPDVTGEEYGNAVNVLSDAGFKVAEKSITSDEVAEDHVVKTDPEKGQTAKKGSLVTIYQSTGKKMEAMEDLKGRDVDTAKAFLERKGYENVTVEEVFSDEETGMVIDQEPSAGTEVIPAEEEIVLTASKGPEEVTVEDLSGYTRNSVISYTQQKDLLLKEKEENSDTVPEGQVISQNPSAGEKLKPGESLEVVFSLGKKEQEIATVTKEIDIPYEPASPGEEQEVQILINDAENSFSAPYETFRISGPEKRTIDFKIAPGQTAYYQVTVNSRIVKTETIPYPG</sequence>
<keyword evidence="15" id="KW-0812">Transmembrane</keyword>
<dbReference type="GO" id="GO:0004674">
    <property type="term" value="F:protein serine/threonine kinase activity"/>
    <property type="evidence" value="ECO:0007669"/>
    <property type="project" value="UniProtKB-KW"/>
</dbReference>
<keyword evidence="7 13" id="KW-0067">ATP-binding</keyword>
<proteinExistence type="predicted"/>
<name>A0A7X2V3T3_9BACI</name>
<dbReference type="EC" id="2.7.11.1" evidence="1"/>
<reference evidence="18 19" key="1">
    <citation type="journal article" date="2017" name="Int. J. Syst. Evol. Microbiol.">
        <title>Bacillus mangrovi sp. nov., isolated from a sediment sample from a mangrove forest.</title>
        <authorList>
            <person name="Gupta V."/>
            <person name="Singh P.K."/>
            <person name="Korpole S."/>
            <person name="Tanuku N.R.S."/>
            <person name="Pinnaka A.K."/>
        </authorList>
    </citation>
    <scope>NUCLEOTIDE SEQUENCE [LARGE SCALE GENOMIC DNA]</scope>
    <source>
        <strain evidence="18 19">KCTC 33872</strain>
    </source>
</reference>
<evidence type="ECO:0000256" key="10">
    <source>
        <dbReference type="ARBA" id="ARBA00048679"/>
    </source>
</evidence>
<dbReference type="GO" id="GO:0009847">
    <property type="term" value="P:spore germination"/>
    <property type="evidence" value="ECO:0007669"/>
    <property type="project" value="UniProtKB-ARBA"/>
</dbReference>
<dbReference type="GO" id="GO:0007165">
    <property type="term" value="P:signal transduction"/>
    <property type="evidence" value="ECO:0007669"/>
    <property type="project" value="UniProtKB-ARBA"/>
</dbReference>
<dbReference type="Proteomes" id="UP000434639">
    <property type="component" value="Unassembled WGS sequence"/>
</dbReference>
<dbReference type="NCBIfam" id="NF033483">
    <property type="entry name" value="PknB_PASTA_kin"/>
    <property type="match status" value="1"/>
</dbReference>
<accession>A0A7X2V3T3</accession>
<dbReference type="InterPro" id="IPR000719">
    <property type="entry name" value="Prot_kinase_dom"/>
</dbReference>
<dbReference type="Gene3D" id="2.60.40.2560">
    <property type="match status" value="1"/>
</dbReference>
<dbReference type="SMART" id="SM00740">
    <property type="entry name" value="PASTA"/>
    <property type="match status" value="3"/>
</dbReference>
<dbReference type="InterPro" id="IPR005543">
    <property type="entry name" value="PASTA_dom"/>
</dbReference>
<feature type="region of interest" description="Disordered" evidence="14">
    <location>
        <begin position="304"/>
        <end position="332"/>
    </location>
</feature>
<organism evidence="18 19">
    <name type="scientific">Metabacillus mangrovi</name>
    <dbReference type="NCBI Taxonomy" id="1491830"/>
    <lineage>
        <taxon>Bacteria</taxon>
        <taxon>Bacillati</taxon>
        <taxon>Bacillota</taxon>
        <taxon>Bacilli</taxon>
        <taxon>Bacillales</taxon>
        <taxon>Bacillaceae</taxon>
        <taxon>Metabacillus</taxon>
    </lineage>
</organism>
<dbReference type="CDD" id="cd14014">
    <property type="entry name" value="STKc_PknB_like"/>
    <property type="match status" value="1"/>
</dbReference>
<dbReference type="PANTHER" id="PTHR43289:SF34">
    <property type="entry name" value="SERINE_THREONINE-PROTEIN KINASE YBDM-RELATED"/>
    <property type="match status" value="1"/>
</dbReference>
<dbReference type="FunFam" id="3.30.200.20:FF:000035">
    <property type="entry name" value="Serine/threonine protein kinase Stk1"/>
    <property type="match status" value="1"/>
</dbReference>
<dbReference type="GO" id="GO:0071224">
    <property type="term" value="P:cellular response to peptidoglycan"/>
    <property type="evidence" value="ECO:0007669"/>
    <property type="project" value="UniProtKB-ARBA"/>
</dbReference>
<comment type="caution">
    <text evidence="18">The sequence shown here is derived from an EMBL/GenBank/DDBJ whole genome shotgun (WGS) entry which is preliminary data.</text>
</comment>
<dbReference type="Pfam" id="PF03793">
    <property type="entry name" value="PASTA"/>
    <property type="match status" value="3"/>
</dbReference>
<evidence type="ECO:0000256" key="2">
    <source>
        <dbReference type="ARBA" id="ARBA00022527"/>
    </source>
</evidence>
<feature type="region of interest" description="Disordered" evidence="14">
    <location>
        <begin position="533"/>
        <end position="553"/>
    </location>
</feature>
<dbReference type="GO" id="GO:0005524">
    <property type="term" value="F:ATP binding"/>
    <property type="evidence" value="ECO:0007669"/>
    <property type="project" value="UniProtKB-UniRule"/>
</dbReference>
<keyword evidence="6 18" id="KW-0418">Kinase</keyword>
<evidence type="ECO:0000256" key="4">
    <source>
        <dbReference type="ARBA" id="ARBA00022679"/>
    </source>
</evidence>
<evidence type="ECO:0000256" key="5">
    <source>
        <dbReference type="ARBA" id="ARBA00022741"/>
    </source>
</evidence>
<keyword evidence="3" id="KW-0309">Germination</keyword>
<evidence type="ECO:0000313" key="19">
    <source>
        <dbReference type="Proteomes" id="UP000434639"/>
    </source>
</evidence>
<dbReference type="Pfam" id="PF00069">
    <property type="entry name" value="Pkinase"/>
    <property type="match status" value="1"/>
</dbReference>
<feature type="transmembrane region" description="Helical" evidence="15">
    <location>
        <begin position="339"/>
        <end position="365"/>
    </location>
</feature>
<keyword evidence="5 13" id="KW-0547">Nucleotide-binding</keyword>
<dbReference type="RefSeq" id="WP_155111234.1">
    <property type="nucleotide sequence ID" value="NZ_WMIB01000002.1"/>
</dbReference>
<feature type="binding site" evidence="13">
    <location>
        <position position="40"/>
    </location>
    <ligand>
        <name>ATP</name>
        <dbReference type="ChEBI" id="CHEBI:30616"/>
    </ligand>
</feature>
<dbReference type="SMART" id="SM00220">
    <property type="entry name" value="S_TKc"/>
    <property type="match status" value="1"/>
</dbReference>
<dbReference type="SUPFAM" id="SSF56112">
    <property type="entry name" value="Protein kinase-like (PK-like)"/>
    <property type="match status" value="1"/>
</dbReference>
<evidence type="ECO:0000313" key="18">
    <source>
        <dbReference type="EMBL" id="MTH52695.1"/>
    </source>
</evidence>
<dbReference type="PROSITE" id="PS50011">
    <property type="entry name" value="PROTEIN_KINASE_DOM"/>
    <property type="match status" value="1"/>
</dbReference>
<dbReference type="PROSITE" id="PS00108">
    <property type="entry name" value="PROTEIN_KINASE_ST"/>
    <property type="match status" value="1"/>
</dbReference>
<evidence type="ECO:0000256" key="6">
    <source>
        <dbReference type="ARBA" id="ARBA00022777"/>
    </source>
</evidence>
<evidence type="ECO:0000256" key="11">
    <source>
        <dbReference type="ARBA" id="ARBA00060432"/>
    </source>
</evidence>
<dbReference type="Gene3D" id="1.10.510.10">
    <property type="entry name" value="Transferase(Phosphotransferase) domain 1"/>
    <property type="match status" value="1"/>
</dbReference>
<dbReference type="AlphaFoldDB" id="A0A7X2V3T3"/>
<evidence type="ECO:0000256" key="3">
    <source>
        <dbReference type="ARBA" id="ARBA00022544"/>
    </source>
</evidence>
<comment type="catalytic activity">
    <reaction evidence="9">
        <text>L-threonyl-[protein] + ATP = O-phospho-L-threonyl-[protein] + ADP + H(+)</text>
        <dbReference type="Rhea" id="RHEA:46608"/>
        <dbReference type="Rhea" id="RHEA-COMP:11060"/>
        <dbReference type="Rhea" id="RHEA-COMP:11605"/>
        <dbReference type="ChEBI" id="CHEBI:15378"/>
        <dbReference type="ChEBI" id="CHEBI:30013"/>
        <dbReference type="ChEBI" id="CHEBI:30616"/>
        <dbReference type="ChEBI" id="CHEBI:61977"/>
        <dbReference type="ChEBI" id="CHEBI:456216"/>
        <dbReference type="EC" id="2.7.11.1"/>
    </reaction>
</comment>
<comment type="catalytic activity">
    <reaction evidence="10">
        <text>L-seryl-[protein] + ATP = O-phospho-L-seryl-[protein] + ADP + H(+)</text>
        <dbReference type="Rhea" id="RHEA:17989"/>
        <dbReference type="Rhea" id="RHEA-COMP:9863"/>
        <dbReference type="Rhea" id="RHEA-COMP:11604"/>
        <dbReference type="ChEBI" id="CHEBI:15378"/>
        <dbReference type="ChEBI" id="CHEBI:29999"/>
        <dbReference type="ChEBI" id="CHEBI:30616"/>
        <dbReference type="ChEBI" id="CHEBI:83421"/>
        <dbReference type="ChEBI" id="CHEBI:456216"/>
        <dbReference type="EC" id="2.7.11.1"/>
    </reaction>
</comment>
<keyword evidence="15" id="KW-1133">Transmembrane helix</keyword>
<keyword evidence="15" id="KW-0472">Membrane</keyword>
<dbReference type="Gene3D" id="3.30.200.20">
    <property type="entry name" value="Phosphorylase Kinase, domain 1"/>
    <property type="match status" value="1"/>
</dbReference>
<dbReference type="EMBL" id="WMIB01000002">
    <property type="protein sequence ID" value="MTH52695.1"/>
    <property type="molecule type" value="Genomic_DNA"/>
</dbReference>
<feature type="domain" description="PASTA" evidence="17">
    <location>
        <begin position="501"/>
        <end position="567"/>
    </location>
</feature>
<dbReference type="InterPro" id="IPR017441">
    <property type="entry name" value="Protein_kinase_ATP_BS"/>
</dbReference>
<protein>
    <recommendedName>
        <fullName evidence="12">Serine/threonine-protein kinase PrkC</fullName>
        <ecNumber evidence="1">2.7.11.1</ecNumber>
    </recommendedName>
</protein>
<dbReference type="Pfam" id="PF21160">
    <property type="entry name" value="PrkC-like_PASTA-like"/>
    <property type="match status" value="1"/>
</dbReference>
<evidence type="ECO:0000259" key="17">
    <source>
        <dbReference type="PROSITE" id="PS51178"/>
    </source>
</evidence>
<keyword evidence="4" id="KW-0808">Transferase</keyword>
<evidence type="ECO:0000256" key="1">
    <source>
        <dbReference type="ARBA" id="ARBA00012513"/>
    </source>
</evidence>
<evidence type="ECO:0000256" key="8">
    <source>
        <dbReference type="ARBA" id="ARBA00022968"/>
    </source>
</evidence>
<evidence type="ECO:0000256" key="9">
    <source>
        <dbReference type="ARBA" id="ARBA00047899"/>
    </source>
</evidence>
<feature type="domain" description="PASTA" evidence="17">
    <location>
        <begin position="366"/>
        <end position="432"/>
    </location>
</feature>
<comment type="subcellular location">
    <subcellularLocation>
        <location evidence="11">Spore membrane</location>
        <topology evidence="11">Single-pass type II membrane protein</topology>
    </subcellularLocation>
</comment>
<evidence type="ECO:0000256" key="14">
    <source>
        <dbReference type="SAM" id="MobiDB-lite"/>
    </source>
</evidence>